<reference evidence="2 3" key="1">
    <citation type="journal article" date="2021" name="Nat. Commun.">
        <title>Genetic determinants of endophytism in the Arabidopsis root mycobiome.</title>
        <authorList>
            <person name="Mesny F."/>
            <person name="Miyauchi S."/>
            <person name="Thiergart T."/>
            <person name="Pickel B."/>
            <person name="Atanasova L."/>
            <person name="Karlsson M."/>
            <person name="Huettel B."/>
            <person name="Barry K.W."/>
            <person name="Haridas S."/>
            <person name="Chen C."/>
            <person name="Bauer D."/>
            <person name="Andreopoulos W."/>
            <person name="Pangilinan J."/>
            <person name="LaButti K."/>
            <person name="Riley R."/>
            <person name="Lipzen A."/>
            <person name="Clum A."/>
            <person name="Drula E."/>
            <person name="Henrissat B."/>
            <person name="Kohler A."/>
            <person name="Grigoriev I.V."/>
            <person name="Martin F.M."/>
            <person name="Hacquard S."/>
        </authorList>
    </citation>
    <scope>NUCLEOTIDE SEQUENCE [LARGE SCALE GENOMIC DNA]</scope>
    <source>
        <strain evidence="2 3">MPI-CAGE-CH-0241</strain>
    </source>
</reference>
<evidence type="ECO:0000313" key="2">
    <source>
        <dbReference type="EMBL" id="KAH6876634.1"/>
    </source>
</evidence>
<name>A0A9P8VUQ1_9HYPO</name>
<dbReference type="AlphaFoldDB" id="A0A9P8VUQ1"/>
<comment type="caution">
    <text evidence="2">The sequence shown here is derived from an EMBL/GenBank/DDBJ whole genome shotgun (WGS) entry which is preliminary data.</text>
</comment>
<dbReference type="OrthoDB" id="3728558at2759"/>
<keyword evidence="3" id="KW-1185">Reference proteome</keyword>
<dbReference type="InterPro" id="IPR046676">
    <property type="entry name" value="DUF6546"/>
</dbReference>
<protein>
    <recommendedName>
        <fullName evidence="1">DUF6546 domain-containing protein</fullName>
    </recommendedName>
</protein>
<accession>A0A9P8VUQ1</accession>
<gene>
    <name evidence="2" type="ORF">B0T10DRAFT_497825</name>
</gene>
<dbReference type="EMBL" id="JAGPYM010000034">
    <property type="protein sequence ID" value="KAH6876634.1"/>
    <property type="molecule type" value="Genomic_DNA"/>
</dbReference>
<dbReference type="Proteomes" id="UP000777438">
    <property type="component" value="Unassembled WGS sequence"/>
</dbReference>
<organism evidence="2 3">
    <name type="scientific">Thelonectria olida</name>
    <dbReference type="NCBI Taxonomy" id="1576542"/>
    <lineage>
        <taxon>Eukaryota</taxon>
        <taxon>Fungi</taxon>
        <taxon>Dikarya</taxon>
        <taxon>Ascomycota</taxon>
        <taxon>Pezizomycotina</taxon>
        <taxon>Sordariomycetes</taxon>
        <taxon>Hypocreomycetidae</taxon>
        <taxon>Hypocreales</taxon>
        <taxon>Nectriaceae</taxon>
        <taxon>Thelonectria</taxon>
    </lineage>
</organism>
<evidence type="ECO:0000259" key="1">
    <source>
        <dbReference type="Pfam" id="PF20183"/>
    </source>
</evidence>
<proteinExistence type="predicted"/>
<sequence>MVLGNLVQQGQGLSNYATVSKEWQAHIERENFSQIKLTAPCLDMFAQIVIRQRQYVKSIWLNIELPRYTCVSCRRRESISNMRINNAVVGRAVSKLFAILGSWPPAQDALTWELSVQSPSDKEHFGRGIHFGTEQWHPSQISAPRMDMVARHNHNLTRYGWNFGIFGLSRMFGLIDLAPLRLQRLPEVHAIPRWVIGRQCRRYFMPQTLILIDHKLPRMEALVHESWQISRRLANDQRYDWDTDSATTTIYIPSSSRLRRMCLFEDFDDNYLTMMTHVPPLVTNLAHAEALARRSLPLRIFSCSFVIDAQHFFLSLEPDWSWPNLESLALTSRVLVPTADQEEVVELLVRAAQAALRMPNLQTMTLWNGRRSMACAFTYSKTNDENHCPSIAWRGTWDLEFPPHLIQAWEEVVSTFTLVKMRTAKEFLDPGTIRSHGDAVEHLQLVNAALDQASVQQIQREANR</sequence>
<dbReference type="Pfam" id="PF20183">
    <property type="entry name" value="DUF6546"/>
    <property type="match status" value="1"/>
</dbReference>
<evidence type="ECO:0000313" key="3">
    <source>
        <dbReference type="Proteomes" id="UP000777438"/>
    </source>
</evidence>
<feature type="domain" description="DUF6546" evidence="1">
    <location>
        <begin position="256"/>
        <end position="448"/>
    </location>
</feature>